<name>A0ABX9UN67_9PSED</name>
<reference evidence="1 2" key="1">
    <citation type="submission" date="2018-10" db="EMBL/GenBank/DDBJ databases">
        <title>Pseudomonas songnenensis NEAU-ST5-5(T) genome.</title>
        <authorList>
            <person name="Pengp J."/>
            <person name="Liu Z.-P."/>
        </authorList>
    </citation>
    <scope>NUCLEOTIDE SEQUENCE [LARGE SCALE GENOMIC DNA]</scope>
    <source>
        <strain evidence="1 2">NEAU-ST5-5</strain>
    </source>
</reference>
<dbReference type="EMBL" id="RFFN01000024">
    <property type="protein sequence ID" value="RMH93079.1"/>
    <property type="molecule type" value="Genomic_DNA"/>
</dbReference>
<accession>A0ABX9UN67</accession>
<gene>
    <name evidence="1" type="ORF">EA798_20485</name>
</gene>
<sequence length="103" mass="10269">PTLSVVGASVYEAGLPAGSTGGDGRDVATGTFTIGDVDGLDDIQEVTIGTTTVAIGSLVGSSFVGAHGTLTIIYYDEATGVATYEYQLTSATTDVDGVAETDT</sequence>
<comment type="caution">
    <text evidence="1">The sequence shown here is derived from an EMBL/GenBank/DDBJ whole genome shotgun (WGS) entry which is preliminary data.</text>
</comment>
<feature type="non-terminal residue" evidence="1">
    <location>
        <position position="1"/>
    </location>
</feature>
<evidence type="ECO:0000313" key="2">
    <source>
        <dbReference type="Proteomes" id="UP000279228"/>
    </source>
</evidence>
<evidence type="ECO:0000313" key="1">
    <source>
        <dbReference type="EMBL" id="RMH93079.1"/>
    </source>
</evidence>
<dbReference type="Proteomes" id="UP000279228">
    <property type="component" value="Unassembled WGS sequence"/>
</dbReference>
<protein>
    <recommendedName>
        <fullName evidence="3">RTX toxin</fullName>
    </recommendedName>
</protein>
<keyword evidence="2" id="KW-1185">Reference proteome</keyword>
<feature type="non-terminal residue" evidence="1">
    <location>
        <position position="103"/>
    </location>
</feature>
<evidence type="ECO:0008006" key="3">
    <source>
        <dbReference type="Google" id="ProtNLM"/>
    </source>
</evidence>
<proteinExistence type="predicted"/>
<organism evidence="1 2">
    <name type="scientific">Pseudomonas songnenensis</name>
    <dbReference type="NCBI Taxonomy" id="1176259"/>
    <lineage>
        <taxon>Bacteria</taxon>
        <taxon>Pseudomonadati</taxon>
        <taxon>Pseudomonadota</taxon>
        <taxon>Gammaproteobacteria</taxon>
        <taxon>Pseudomonadales</taxon>
        <taxon>Pseudomonadaceae</taxon>
        <taxon>Pseudomonas</taxon>
    </lineage>
</organism>
<dbReference type="RefSeq" id="WP_167463008.1">
    <property type="nucleotide sequence ID" value="NZ_RFFN01000024.1"/>
</dbReference>